<dbReference type="PANTHER" id="PTHR31949">
    <property type="entry name" value="GASTRIC MUCIN-LIKE PROTEIN"/>
    <property type="match status" value="1"/>
</dbReference>
<feature type="compositionally biased region" description="Low complexity" evidence="1">
    <location>
        <begin position="1630"/>
        <end position="1648"/>
    </location>
</feature>
<proteinExistence type="predicted"/>
<feature type="region of interest" description="Disordered" evidence="1">
    <location>
        <begin position="554"/>
        <end position="574"/>
    </location>
</feature>
<feature type="region of interest" description="Disordered" evidence="1">
    <location>
        <begin position="2503"/>
        <end position="2533"/>
    </location>
</feature>
<dbReference type="PANTHER" id="PTHR31949:SF34">
    <property type="entry name" value="EXPRESSED PROTEIN"/>
    <property type="match status" value="1"/>
</dbReference>
<feature type="compositionally biased region" description="Low complexity" evidence="1">
    <location>
        <begin position="557"/>
        <end position="567"/>
    </location>
</feature>
<feature type="region of interest" description="Disordered" evidence="1">
    <location>
        <begin position="110"/>
        <end position="143"/>
    </location>
</feature>
<evidence type="ECO:0000256" key="1">
    <source>
        <dbReference type="SAM" id="MobiDB-lite"/>
    </source>
</evidence>
<feature type="region of interest" description="Disordered" evidence="1">
    <location>
        <begin position="1466"/>
        <end position="1703"/>
    </location>
</feature>
<feature type="region of interest" description="Disordered" evidence="1">
    <location>
        <begin position="1210"/>
        <end position="1257"/>
    </location>
</feature>
<organism evidence="2">
    <name type="scientific">Oryza nivara</name>
    <name type="common">Indian wild rice</name>
    <name type="synonym">Oryza sativa f. spontanea</name>
    <dbReference type="NCBI Taxonomy" id="4536"/>
    <lineage>
        <taxon>Eukaryota</taxon>
        <taxon>Viridiplantae</taxon>
        <taxon>Streptophyta</taxon>
        <taxon>Embryophyta</taxon>
        <taxon>Tracheophyta</taxon>
        <taxon>Spermatophyta</taxon>
        <taxon>Magnoliopsida</taxon>
        <taxon>Liliopsida</taxon>
        <taxon>Poales</taxon>
        <taxon>Poaceae</taxon>
        <taxon>BOP clade</taxon>
        <taxon>Oryzoideae</taxon>
        <taxon>Oryzeae</taxon>
        <taxon>Oryzinae</taxon>
        <taxon>Oryza</taxon>
    </lineage>
</organism>
<dbReference type="GO" id="GO:0043622">
    <property type="term" value="P:cortical microtubule organization"/>
    <property type="evidence" value="ECO:0007669"/>
    <property type="project" value="TreeGrafter"/>
</dbReference>
<dbReference type="Gramene" id="ONIVA12G06960.1">
    <property type="protein sequence ID" value="ONIVA12G06960.1"/>
    <property type="gene ID" value="ONIVA12G06960"/>
</dbReference>
<feature type="compositionally biased region" description="Polar residues" evidence="1">
    <location>
        <begin position="1657"/>
        <end position="1671"/>
    </location>
</feature>
<feature type="compositionally biased region" description="Low complexity" evidence="1">
    <location>
        <begin position="310"/>
        <end position="341"/>
    </location>
</feature>
<feature type="compositionally biased region" description="Low complexity" evidence="1">
    <location>
        <begin position="1565"/>
        <end position="1583"/>
    </location>
</feature>
<protein>
    <recommendedName>
        <fullName evidence="4">Proline-rich family protein</fullName>
    </recommendedName>
</protein>
<reference evidence="2" key="2">
    <citation type="submission" date="2018-04" db="EMBL/GenBank/DDBJ databases">
        <title>OnivRS2 (Oryza nivara Reference Sequence Version 2).</title>
        <authorList>
            <person name="Zhang J."/>
            <person name="Kudrna D."/>
            <person name="Lee S."/>
            <person name="Talag J."/>
            <person name="Rajasekar S."/>
            <person name="Welchert J."/>
            <person name="Hsing Y.-I."/>
            <person name="Wing R.A."/>
        </authorList>
    </citation>
    <scope>NUCLEOTIDE SEQUENCE [LARGE SCALE GENOMIC DNA]</scope>
    <source>
        <strain evidence="2">SL10</strain>
    </source>
</reference>
<feature type="region of interest" description="Disordered" evidence="1">
    <location>
        <begin position="1350"/>
        <end position="1391"/>
    </location>
</feature>
<feature type="compositionally biased region" description="Basic and acidic residues" evidence="1">
    <location>
        <begin position="202"/>
        <end position="212"/>
    </location>
</feature>
<feature type="region of interest" description="Disordered" evidence="1">
    <location>
        <begin position="202"/>
        <end position="460"/>
    </location>
</feature>
<accession>A0A0E0J8G5</accession>
<feature type="compositionally biased region" description="Basic and acidic residues" evidence="1">
    <location>
        <begin position="1229"/>
        <end position="1242"/>
    </location>
</feature>
<dbReference type="GO" id="GO:0055028">
    <property type="term" value="C:cortical microtubule"/>
    <property type="evidence" value="ECO:0007669"/>
    <property type="project" value="TreeGrafter"/>
</dbReference>
<reference evidence="2" key="1">
    <citation type="submission" date="2015-04" db="UniProtKB">
        <authorList>
            <consortium name="EnsemblPlants"/>
        </authorList>
    </citation>
    <scope>IDENTIFICATION</scope>
    <source>
        <strain evidence="2">SL10</strain>
    </source>
</reference>
<evidence type="ECO:0000313" key="3">
    <source>
        <dbReference type="Proteomes" id="UP000006591"/>
    </source>
</evidence>
<name>A0A0E0J8G5_ORYNI</name>
<feature type="compositionally biased region" description="Pro residues" evidence="1">
    <location>
        <begin position="296"/>
        <end position="309"/>
    </location>
</feature>
<dbReference type="EnsemblPlants" id="ONIVA12G06960.1">
    <property type="protein sequence ID" value="ONIVA12G06960.1"/>
    <property type="gene ID" value="ONIVA12G06960"/>
</dbReference>
<evidence type="ECO:0008006" key="4">
    <source>
        <dbReference type="Google" id="ProtNLM"/>
    </source>
</evidence>
<feature type="compositionally biased region" description="Polar residues" evidence="1">
    <location>
        <begin position="359"/>
        <end position="369"/>
    </location>
</feature>
<dbReference type="OMA" id="ICATEMA"/>
<feature type="compositionally biased region" description="Polar residues" evidence="1">
    <location>
        <begin position="251"/>
        <end position="260"/>
    </location>
</feature>
<evidence type="ECO:0000313" key="2">
    <source>
        <dbReference type="EnsemblPlants" id="ONIVA12G06960.1"/>
    </source>
</evidence>
<feature type="compositionally biased region" description="Basic residues" evidence="1">
    <location>
        <begin position="1210"/>
        <end position="1219"/>
    </location>
</feature>
<feature type="compositionally biased region" description="Low complexity" evidence="1">
    <location>
        <begin position="261"/>
        <end position="294"/>
    </location>
</feature>
<feature type="compositionally biased region" description="Low complexity" evidence="1">
    <location>
        <begin position="1679"/>
        <end position="1689"/>
    </location>
</feature>
<feature type="compositionally biased region" description="Polar residues" evidence="1">
    <location>
        <begin position="2508"/>
        <end position="2517"/>
    </location>
</feature>
<feature type="compositionally biased region" description="Low complexity" evidence="1">
    <location>
        <begin position="1504"/>
        <end position="1555"/>
    </location>
</feature>
<feature type="compositionally biased region" description="Polar residues" evidence="1">
    <location>
        <begin position="1243"/>
        <end position="1255"/>
    </location>
</feature>
<dbReference type="Proteomes" id="UP000006591">
    <property type="component" value="Chromosome 12"/>
</dbReference>
<feature type="compositionally biased region" description="Polar residues" evidence="1">
    <location>
        <begin position="1494"/>
        <end position="1503"/>
    </location>
</feature>
<dbReference type="eggNOG" id="ENOG502QTA9">
    <property type="taxonomic scope" value="Eukaryota"/>
</dbReference>
<feature type="compositionally biased region" description="Polar residues" evidence="1">
    <location>
        <begin position="421"/>
        <end position="435"/>
    </location>
</feature>
<keyword evidence="3" id="KW-1185">Reference proteome</keyword>
<feature type="compositionally biased region" description="Polar residues" evidence="1">
    <location>
        <begin position="1601"/>
        <end position="1615"/>
    </location>
</feature>
<sequence>MPPNHLINLALPPEISSPLPLSAQLPPPLSLLLACLRLTPPPLASPRSRLLAAESGAAADVASPLLCLLARARTPANAARRRAFVSPQCGVVTGGARWIEAKLEATRMKHLDRSKGRKRCHPHPQQGDLLQGKLSSGGFGNALPAKPKDEDLTLFADMQKIENDNFLLEPSEDFDESISKLSYFPDVKLGVNIPTRRESHDLLDVDGDKNDYEWLLTPPETPLFRSLDDEEEQSAGQDSRGRTKSKPIRISGSSTVDNTQRSSRSSASPIRLSPSPRSMSRTRPSSAASRSSPPFALQPPTPSRRPSTPPSAKTLTPPRRSPSPASTLTPPRRSPSPASRRMSTGSTPALNRTRGPSPVKTNRISSSPKLQGWHSNVPGFSHDAPANLRTSLPDRPLSHSRGGSPSPPISGRDMGSRGRRQSLSPTPSRRASSSHSIERDRLSSYSKASATSSGEDDLDSMQSLPVAYSTSPAVKKSLSMMKTRTIASSKKPSTTFSTSSVPKRSFDSAVWLMDHRKAPNDMFRPLLSSVPTTTFNAGKGNVVQRPMFSHNSYMTTSSNASSEHSASFGPYVDNDQEQHDQISEWDDNHQVHGDIFMFDKLDELNEETSHEETTKFVESDRQDIDMEKGWAASQTSGTNSSHVGYGEMATCTRCGNVFKVMDVDRQGDYCEECGLLLSICSAGPVTQTLQEAHQQDEITANCKSYAESGTSIASDCVEYREEASLGHQFNDEPPADCIKACSPLQSMVDTNEEMLLAHEVSDNQQASAEHEHFRDQINSHSESLPQCLPELNHQHNDSISQTASGDNYQLGSTAYSSPKVENTDATGISVLLLQKSSSNKWPVVEGRTLSATNILCSEPYYTRDSISAMRRSFGRDSSSATSSIDLGSSRQSDVRFERLRSGKRGDFEKARMSSTMSHQSVASVSDMSISGSSASLCPQSDVIGDTCFPIDTLERSASRTTVSIEEHDSSCMDALSSGMECSSAVQPIINDEILVDLNTSGFHRLSETEDILIKNHNMEMVADNDHLSTNLCLSDIEMPSDALESSAAEESYIPKTEEDTSTKAHCYTISTLEHPSDENNFDDLQMQSEAVQSSNEENKSNGCCTLAVSEDDVLVSGTDTNIKELPNDESPEAVEGSRKEIQRCFTLEEATDTILLCSSIVHDLAYKAATIALDHEQERVHAEPTRPSVTIVGKSIPKEDGLLKLTHRRTPNRKVKRKRLEGETTITENAEKKDDISTDHSPVRSSSGITRTSESMKPPKLESKCNCIIIPVQSTPTAAPLHCLLLAAATHRIHLQQHGNPSQPIPTRRGAPNAAAAAAFPAASSRICAPTHTTRLPRFGASACREAECGEEEEEAAESMPPSPSLRRSPSKEISHRRGHSFGSTVPAKPKDDELALFNDMRKNEEDNFLLESSDNFDETISKLSYFPDLKLGVNIARREESRDFLNTDGDKNDYDWLLTPPETPLFRSLDDDEDKLAGPAPRGRAQTKPILISRSSTMENAQRSSRSSASPNRLSLSPRSSSSNTALTRTRSTNSSSRCSPPLSLQSSTPSRRSPTPPGNKTLTPPRRSPSPASRRMSATSSGPTLNGTRGASPVKTNRRSSSPKFQGWQSSDPGFSFDAPPNLRTSMSDRPLSRSRGGSPSSFSGLNMVSRGRRQSMSPTPSRRTISSHSTERDHFSSYSKASATSSGEDDLDSMQSVPIDYSSSPAVKKSLAVMKTRTIASSQKPSKSFSPSSAPKRSFDSAVWLMDHRKAPQSMFRPLLSSVPTTTFVAGKGNVVHRPTFSHISSVTTSSNASSEHGATFSPCVDIDHERHDLVGQWETNDSSRIHEEIFMFDKSDELNEGSNCHQHSLSTTCSGLENSSGRVNCVESTKEGLDMKSRRTADQISCGFASSSEVGDGEMATCTRCGKIFNVMYLSGDNYCEECDFGDGIFSAGSKIQTTEGLHQKDHKFTHSKVCIPSEDRRPIALDCVEDSSDVSLDHQLVSNEPPADYLQRYSTESVVHTNEEKMLGKHLMNLKENISPHDIGDSSMGNSNDISPHTCSVSDYQEAEAAHVTEYKLFRLQKGNQNHEMAQCLSESDCQHNGFISGMVASGSHELGSTGPPSLKVENAEGNGISVLLLEETRSKKWPIVEGRTLVTTNIHCLEPYYTADSVSLMKRSIGRDSSSAASSIDLGPSGQSDVRFERLRSGKKGDFEKSQISCQSIASVSDMSISGSSASHYPQSYVNGDGCHPIYSLETSALTAAVFTKEHDGSCKEALSSAIECWSVAQAIVNDDCEVEDEVTQNQDKERMARDDNLGVDMCSSYTEVPSDMPQSPAADGSFIEKTQNDSQEGPAIADYSVATPEHPCDENNSDIPRILSETVAASDDESKLDDCGVSSVPEEGALVSARDETKDEGRRKQFQRCFTLEEATDTILFCSSIVHDLAYKAATVGLEREQEAEFAHAPRPTVTMVEKFIPREDGLLRGPQRRTTRRKVERKIPEGDGESITDTARTEVITKEPAPVRSSSEITTFDSLKPPKMESKCNCTIM</sequence>
<feature type="region of interest" description="Disordered" evidence="1">
    <location>
        <begin position="2309"/>
        <end position="2335"/>
    </location>
</feature>
<feature type="compositionally biased region" description="Low complexity" evidence="1">
    <location>
        <begin position="443"/>
        <end position="453"/>
    </location>
</feature>
<dbReference type="STRING" id="4536.A0A0E0J8G5"/>
<feature type="compositionally biased region" description="Low complexity" evidence="1">
    <location>
        <begin position="399"/>
        <end position="412"/>
    </location>
</feature>